<sequence length="113" mass="12413">MVPNKGTIVPTREHYAIEISQALKEDIGINPAATKTIMRWTGASDRAVKYWLNGEREPGGWHLVQLARNSDAVLHAFLHMAGRDLFEVSIELNAAQVSLARAAAIISALAPRR</sequence>
<dbReference type="EMBL" id="JAGGJR010000006">
    <property type="protein sequence ID" value="MBP1874029.1"/>
    <property type="molecule type" value="Genomic_DNA"/>
</dbReference>
<comment type="caution">
    <text evidence="1">The sequence shown here is derived from an EMBL/GenBank/DDBJ whole genome shotgun (WGS) entry which is preliminary data.</text>
</comment>
<proteinExistence type="predicted"/>
<protein>
    <submittedName>
        <fullName evidence="1">Uncharacterized protein</fullName>
    </submittedName>
</protein>
<keyword evidence="2" id="KW-1185">Reference proteome</keyword>
<gene>
    <name evidence="1" type="ORF">J2Z19_003753</name>
</gene>
<dbReference type="Proteomes" id="UP000823773">
    <property type="component" value="Unassembled WGS sequence"/>
</dbReference>
<evidence type="ECO:0000313" key="2">
    <source>
        <dbReference type="Proteomes" id="UP000823773"/>
    </source>
</evidence>
<organism evidence="1 2">
    <name type="scientific">Ensifer adhaerens</name>
    <name type="common">Sinorhizobium morelense</name>
    <dbReference type="NCBI Taxonomy" id="106592"/>
    <lineage>
        <taxon>Bacteria</taxon>
        <taxon>Pseudomonadati</taxon>
        <taxon>Pseudomonadota</taxon>
        <taxon>Alphaproteobacteria</taxon>
        <taxon>Hyphomicrobiales</taxon>
        <taxon>Rhizobiaceae</taxon>
        <taxon>Sinorhizobium/Ensifer group</taxon>
        <taxon>Ensifer</taxon>
    </lineage>
</organism>
<name>A0ACC5SZB9_ENSAD</name>
<evidence type="ECO:0000313" key="1">
    <source>
        <dbReference type="EMBL" id="MBP1874029.1"/>
    </source>
</evidence>
<reference evidence="1" key="1">
    <citation type="submission" date="2021-03" db="EMBL/GenBank/DDBJ databases">
        <title>Genomic Encyclopedia of Type Strains, Phase IV (KMG-IV): sequencing the most valuable type-strain genomes for metagenomic binning, comparative biology and taxonomic classification.</title>
        <authorList>
            <person name="Goeker M."/>
        </authorList>
    </citation>
    <scope>NUCLEOTIDE SEQUENCE</scope>
    <source>
        <strain evidence="1">DSM 18131</strain>
    </source>
</reference>
<accession>A0ACC5SZB9</accession>